<feature type="domain" description="Sulfotransferase" evidence="4">
    <location>
        <begin position="51"/>
        <end position="233"/>
    </location>
</feature>
<reference evidence="5 6" key="2">
    <citation type="journal article" date="2011" name="Stand. Genomic Sci.">
        <title>Complete genome sequence of Truepera radiovictrix type strain (RQ-24).</title>
        <authorList>
            <person name="Ivanova N."/>
            <person name="Rohde C."/>
            <person name="Munk C."/>
            <person name="Nolan M."/>
            <person name="Lucas S."/>
            <person name="Del Rio T.G."/>
            <person name="Tice H."/>
            <person name="Deshpande S."/>
            <person name="Cheng J.F."/>
            <person name="Tapia R."/>
            <person name="Han C."/>
            <person name="Goodwin L."/>
            <person name="Pitluck S."/>
            <person name="Liolios K."/>
            <person name="Mavromatis K."/>
            <person name="Mikhailova N."/>
            <person name="Pati A."/>
            <person name="Chen A."/>
            <person name="Palaniappan K."/>
            <person name="Land M."/>
            <person name="Hauser L."/>
            <person name="Chang Y.J."/>
            <person name="Jeffries C.D."/>
            <person name="Brambilla E."/>
            <person name="Rohde M."/>
            <person name="Goker M."/>
            <person name="Tindall B.J."/>
            <person name="Woyke T."/>
            <person name="Bristow J."/>
            <person name="Eisen J.A."/>
            <person name="Markowitz V."/>
            <person name="Hugenholtz P."/>
            <person name="Kyrpides N.C."/>
            <person name="Klenk H.P."/>
            <person name="Lapidus A."/>
        </authorList>
    </citation>
    <scope>NUCLEOTIDE SEQUENCE [LARGE SCALE GENOMIC DNA]</scope>
    <source>
        <strain evidence="6">DSM 17093 / CIP 108686 / LMG 22925 / RQ-24</strain>
    </source>
</reference>
<feature type="region of interest" description="Disordered" evidence="3">
    <location>
        <begin position="1"/>
        <end position="42"/>
    </location>
</feature>
<dbReference type="Pfam" id="PF00685">
    <property type="entry name" value="Sulfotransfer_1"/>
    <property type="match status" value="1"/>
</dbReference>
<name>D7CWH4_TRURR</name>
<proteinExistence type="predicted"/>
<dbReference type="InterPro" id="IPR037359">
    <property type="entry name" value="NST/OST"/>
</dbReference>
<dbReference type="OrthoDB" id="981508at2"/>
<feature type="compositionally biased region" description="Pro residues" evidence="3">
    <location>
        <begin position="11"/>
        <end position="21"/>
    </location>
</feature>
<dbReference type="InterPro" id="IPR000863">
    <property type="entry name" value="Sulfotransferase_dom"/>
</dbReference>
<evidence type="ECO:0000256" key="2">
    <source>
        <dbReference type="ARBA" id="ARBA00023180"/>
    </source>
</evidence>
<evidence type="ECO:0000256" key="3">
    <source>
        <dbReference type="SAM" id="MobiDB-lite"/>
    </source>
</evidence>
<dbReference type="InterPro" id="IPR027417">
    <property type="entry name" value="P-loop_NTPase"/>
</dbReference>
<gene>
    <name evidence="5" type="ordered locus">Trad_1250</name>
</gene>
<organism evidence="5 6">
    <name type="scientific">Truepera radiovictrix (strain DSM 17093 / CIP 108686 / LMG 22925 / RQ-24)</name>
    <dbReference type="NCBI Taxonomy" id="649638"/>
    <lineage>
        <taxon>Bacteria</taxon>
        <taxon>Thermotogati</taxon>
        <taxon>Deinococcota</taxon>
        <taxon>Deinococci</taxon>
        <taxon>Trueperales</taxon>
        <taxon>Trueperaceae</taxon>
        <taxon>Truepera</taxon>
    </lineage>
</organism>
<evidence type="ECO:0000313" key="6">
    <source>
        <dbReference type="Proteomes" id="UP000000379"/>
    </source>
</evidence>
<accession>D7CWH4</accession>
<dbReference type="SUPFAM" id="SSF52540">
    <property type="entry name" value="P-loop containing nucleoside triphosphate hydrolases"/>
    <property type="match status" value="1"/>
</dbReference>
<reference evidence="6" key="1">
    <citation type="submission" date="2010-05" db="EMBL/GenBank/DDBJ databases">
        <title>The complete genome of Truepera radiovictris DSM 17093.</title>
        <authorList>
            <consortium name="US DOE Joint Genome Institute (JGI-PGF)"/>
            <person name="Lucas S."/>
            <person name="Copeland A."/>
            <person name="Lapidus A."/>
            <person name="Glavina del Rio T."/>
            <person name="Dalin E."/>
            <person name="Tice H."/>
            <person name="Bruce D."/>
            <person name="Goodwin L."/>
            <person name="Pitluck S."/>
            <person name="Kyrpides N."/>
            <person name="Mavromatis K."/>
            <person name="Ovchinnikova G."/>
            <person name="Munk A.C."/>
            <person name="Detter J.C."/>
            <person name="Han C."/>
            <person name="Tapia R."/>
            <person name="Land M."/>
            <person name="Hauser L."/>
            <person name="Markowitz V."/>
            <person name="Cheng J.-F."/>
            <person name="Hugenholtz P."/>
            <person name="Woyke T."/>
            <person name="Wu D."/>
            <person name="Tindall B."/>
            <person name="Pomrenke H.G."/>
            <person name="Brambilla E."/>
            <person name="Klenk H.-P."/>
            <person name="Eisen J.A."/>
        </authorList>
    </citation>
    <scope>NUCLEOTIDE SEQUENCE [LARGE SCALE GENOMIC DNA]</scope>
    <source>
        <strain evidence="6">DSM 17093 / CIP 108686 / LMG 22925 / RQ-24</strain>
    </source>
</reference>
<dbReference type="Proteomes" id="UP000000379">
    <property type="component" value="Chromosome"/>
</dbReference>
<dbReference type="PANTHER" id="PTHR10605">
    <property type="entry name" value="HEPARAN SULFATE SULFOTRANSFERASE"/>
    <property type="match status" value="1"/>
</dbReference>
<dbReference type="EMBL" id="CP002049">
    <property type="protein sequence ID" value="ADI14373.1"/>
    <property type="molecule type" value="Genomic_DNA"/>
</dbReference>
<keyword evidence="1" id="KW-0808">Transferase</keyword>
<dbReference type="Gene3D" id="3.40.50.300">
    <property type="entry name" value="P-loop containing nucleotide triphosphate hydrolases"/>
    <property type="match status" value="1"/>
</dbReference>
<keyword evidence="6" id="KW-1185">Reference proteome</keyword>
<keyword evidence="2" id="KW-0325">Glycoprotein</keyword>
<dbReference type="STRING" id="649638.Trad_1250"/>
<evidence type="ECO:0000313" key="5">
    <source>
        <dbReference type="EMBL" id="ADI14373.1"/>
    </source>
</evidence>
<evidence type="ECO:0000259" key="4">
    <source>
        <dbReference type="Pfam" id="PF00685"/>
    </source>
</evidence>
<evidence type="ECO:0000256" key="1">
    <source>
        <dbReference type="ARBA" id="ARBA00022679"/>
    </source>
</evidence>
<sequence length="318" mass="36435">MDKNARHPIGPSTPPSPPQPVRPIVTRPRPARPARPYRPEAASAEAVGTLPNLVIIGAMKCGTTSLHEYLDCHPEVFMSRRKETNFFVAEHNWAKGLAWYRSHFPEKKRVIGESSPNYTRFPLYAGVPERMHRVLPGAKLLYCVRDPIKRMVSHYVHSYSLGREHRPFAEAMLERKNNRYLVSSLYHFQLEQYRRFYDPSQIKVVVLEELYRDPLGTLQEVFAFLGVDPTYEDSRFTKASATMPAAATRRRSPLKNWMVARKLRGVYWLERNAPWVFGPPIKTPQVTPALRAELTAMLQEDVQALRALTGLSLGAWSL</sequence>
<dbReference type="HOGENOM" id="CLU_017703_1_1_0"/>
<dbReference type="RefSeq" id="WP_013177743.1">
    <property type="nucleotide sequence ID" value="NC_014221.1"/>
</dbReference>
<protein>
    <submittedName>
        <fullName evidence="5">Sulfotransferase</fullName>
    </submittedName>
</protein>
<dbReference type="PANTHER" id="PTHR10605:SF56">
    <property type="entry name" value="BIFUNCTIONAL HEPARAN SULFATE N-DEACETYLASE_N-SULFOTRANSFERASE"/>
    <property type="match status" value="1"/>
</dbReference>
<dbReference type="KEGG" id="tra:Trad_1250"/>
<dbReference type="AlphaFoldDB" id="D7CWH4"/>
<dbReference type="eggNOG" id="COG0457">
    <property type="taxonomic scope" value="Bacteria"/>
</dbReference>
<dbReference type="GO" id="GO:0008146">
    <property type="term" value="F:sulfotransferase activity"/>
    <property type="evidence" value="ECO:0007669"/>
    <property type="project" value="InterPro"/>
</dbReference>